<dbReference type="SUPFAM" id="SSF47095">
    <property type="entry name" value="HMG-box"/>
    <property type="match status" value="1"/>
</dbReference>
<sequence>MTNVKKLLSSAQYRPYTAYNIFFQLEREFILQSILDVTPSVDNAFDQAVDDVIPLLPQKYREVVLSDDWYIPGKAQRKKRKHRKSHGKISFSDLSKNVAAAWHDADDEVKLFCASVSEILMQEYKKAIYRQRKDGINTKEEDDSLTESKGTKSTRKKILRPGKVVSSTADIDEIISSTTSAVINAIPCTQPIMRRVTSENTSTVVSDSSVEAPWPSVGQLSLPLPSYHAHYYSVSQVDIDDEAIWNMWMDCDK</sequence>
<evidence type="ECO:0000313" key="1">
    <source>
        <dbReference type="EMBL" id="KAK1741434.1"/>
    </source>
</evidence>
<evidence type="ECO:0008006" key="3">
    <source>
        <dbReference type="Google" id="ProtNLM"/>
    </source>
</evidence>
<accession>A0AAD9DCZ1</accession>
<dbReference type="InterPro" id="IPR036910">
    <property type="entry name" value="HMG_box_dom_sf"/>
</dbReference>
<reference evidence="1" key="1">
    <citation type="submission" date="2023-06" db="EMBL/GenBank/DDBJ databases">
        <title>Survivors Of The Sea: Transcriptome response of Skeletonema marinoi to long-term dormancy.</title>
        <authorList>
            <person name="Pinder M.I.M."/>
            <person name="Kourtchenko O."/>
            <person name="Robertson E.K."/>
            <person name="Larsson T."/>
            <person name="Maumus F."/>
            <person name="Osuna-Cruz C.M."/>
            <person name="Vancaester E."/>
            <person name="Stenow R."/>
            <person name="Vandepoele K."/>
            <person name="Ploug H."/>
            <person name="Bruchert V."/>
            <person name="Godhe A."/>
            <person name="Topel M."/>
        </authorList>
    </citation>
    <scope>NUCLEOTIDE SEQUENCE</scope>
    <source>
        <strain evidence="1">R05AC</strain>
    </source>
</reference>
<dbReference type="EMBL" id="JATAAI010000013">
    <property type="protein sequence ID" value="KAK1741434.1"/>
    <property type="molecule type" value="Genomic_DNA"/>
</dbReference>
<proteinExistence type="predicted"/>
<dbReference type="AlphaFoldDB" id="A0AAD9DCZ1"/>
<evidence type="ECO:0000313" key="2">
    <source>
        <dbReference type="Proteomes" id="UP001224775"/>
    </source>
</evidence>
<keyword evidence="2" id="KW-1185">Reference proteome</keyword>
<comment type="caution">
    <text evidence="1">The sequence shown here is derived from an EMBL/GenBank/DDBJ whole genome shotgun (WGS) entry which is preliminary data.</text>
</comment>
<name>A0AAD9DCZ1_9STRA</name>
<protein>
    <recommendedName>
        <fullName evidence="3">HMG box domain-containing protein</fullName>
    </recommendedName>
</protein>
<gene>
    <name evidence="1" type="ORF">QTG54_007912</name>
</gene>
<dbReference type="Gene3D" id="1.10.30.10">
    <property type="entry name" value="High mobility group box domain"/>
    <property type="match status" value="1"/>
</dbReference>
<organism evidence="1 2">
    <name type="scientific">Skeletonema marinoi</name>
    <dbReference type="NCBI Taxonomy" id="267567"/>
    <lineage>
        <taxon>Eukaryota</taxon>
        <taxon>Sar</taxon>
        <taxon>Stramenopiles</taxon>
        <taxon>Ochrophyta</taxon>
        <taxon>Bacillariophyta</taxon>
        <taxon>Coscinodiscophyceae</taxon>
        <taxon>Thalassiosirophycidae</taxon>
        <taxon>Thalassiosirales</taxon>
        <taxon>Skeletonemataceae</taxon>
        <taxon>Skeletonema</taxon>
        <taxon>Skeletonema marinoi-dohrnii complex</taxon>
    </lineage>
</organism>
<dbReference type="Proteomes" id="UP001224775">
    <property type="component" value="Unassembled WGS sequence"/>
</dbReference>